<proteinExistence type="predicted"/>
<gene>
    <name evidence="1" type="ORF">SCALOS_LOCUS5898</name>
</gene>
<accession>A0ACA9M679</accession>
<name>A0ACA9M679_9GLOM</name>
<keyword evidence="2" id="KW-1185">Reference proteome</keyword>
<dbReference type="Proteomes" id="UP000789860">
    <property type="component" value="Unassembled WGS sequence"/>
</dbReference>
<dbReference type="EMBL" id="CAJVPM010010358">
    <property type="protein sequence ID" value="CAG8572396.1"/>
    <property type="molecule type" value="Genomic_DNA"/>
</dbReference>
<feature type="non-terminal residue" evidence="1">
    <location>
        <position position="96"/>
    </location>
</feature>
<comment type="caution">
    <text evidence="1">The sequence shown here is derived from an EMBL/GenBank/DDBJ whole genome shotgun (WGS) entry which is preliminary data.</text>
</comment>
<evidence type="ECO:0000313" key="2">
    <source>
        <dbReference type="Proteomes" id="UP000789860"/>
    </source>
</evidence>
<organism evidence="1 2">
    <name type="scientific">Scutellospora calospora</name>
    <dbReference type="NCBI Taxonomy" id="85575"/>
    <lineage>
        <taxon>Eukaryota</taxon>
        <taxon>Fungi</taxon>
        <taxon>Fungi incertae sedis</taxon>
        <taxon>Mucoromycota</taxon>
        <taxon>Glomeromycotina</taxon>
        <taxon>Glomeromycetes</taxon>
        <taxon>Diversisporales</taxon>
        <taxon>Gigasporaceae</taxon>
        <taxon>Scutellospora</taxon>
    </lineage>
</organism>
<protein>
    <submittedName>
        <fullName evidence="1">7746_t:CDS:1</fullName>
    </submittedName>
</protein>
<sequence>TRDLKSLVCKKAYIKEKTEIINPNQEEQRIHQEDHSLVIRLQKICATVNKAFNFELETREETIKICHVKLASPKDVEELFLLKNYIDITSFQSLPQ</sequence>
<evidence type="ECO:0000313" key="1">
    <source>
        <dbReference type="EMBL" id="CAG8572396.1"/>
    </source>
</evidence>
<reference evidence="1" key="1">
    <citation type="submission" date="2021-06" db="EMBL/GenBank/DDBJ databases">
        <authorList>
            <person name="Kallberg Y."/>
            <person name="Tangrot J."/>
            <person name="Rosling A."/>
        </authorList>
    </citation>
    <scope>NUCLEOTIDE SEQUENCE</scope>
    <source>
        <strain evidence="1">AU212A</strain>
    </source>
</reference>
<feature type="non-terminal residue" evidence="1">
    <location>
        <position position="1"/>
    </location>
</feature>